<name>A0ABU5RR59_9CYAN</name>
<dbReference type="RefSeq" id="WP_323304356.1">
    <property type="nucleotide sequence ID" value="NZ_JAYGHX010000001.1"/>
</dbReference>
<organism evidence="2 3">
    <name type="scientific">Cyanobium gracile UHCC 0139</name>
    <dbReference type="NCBI Taxonomy" id="3110308"/>
    <lineage>
        <taxon>Bacteria</taxon>
        <taxon>Bacillati</taxon>
        <taxon>Cyanobacteriota</taxon>
        <taxon>Cyanophyceae</taxon>
        <taxon>Synechococcales</taxon>
        <taxon>Prochlorococcaceae</taxon>
        <taxon>Cyanobium</taxon>
    </lineage>
</organism>
<evidence type="ECO:0000313" key="3">
    <source>
        <dbReference type="Proteomes" id="UP001304461"/>
    </source>
</evidence>
<dbReference type="CDD" id="cd06433">
    <property type="entry name" value="GT_2_WfgS_like"/>
    <property type="match status" value="1"/>
</dbReference>
<evidence type="ECO:0000313" key="2">
    <source>
        <dbReference type="EMBL" id="MEA5390268.1"/>
    </source>
</evidence>
<keyword evidence="2" id="KW-0328">Glycosyltransferase</keyword>
<dbReference type="EMBL" id="JAYGHX010000001">
    <property type="protein sequence ID" value="MEA5390268.1"/>
    <property type="molecule type" value="Genomic_DNA"/>
</dbReference>
<dbReference type="InterPro" id="IPR029044">
    <property type="entry name" value="Nucleotide-diphossugar_trans"/>
</dbReference>
<sequence>MVTVSFNQSRFLRDCLDSVLGQNYPNLDFVVIDGGSTDGSREILESYRHRLSHLVIEPDRGQSHALNKGFQLATGDVLTWLCSDDRLEPGALEAVARVRSSQPCDIVVGGCRVIDGAGQTKRIHHSGFHRGCLSPLSFGDLASFTSTWQKGLYFYQPELFFTRDLWNRAGAHVKEHLHYAMDYELFLRFGLSGARLYAVDQVLASSRQHDDQKTRHDLPMYLPTVRRILMDFRLQLVSLVQP</sequence>
<protein>
    <submittedName>
        <fullName evidence="2">Glycosyltransferase family 2 protein</fullName>
        <ecNumber evidence="2">2.4.-.-</ecNumber>
    </submittedName>
</protein>
<dbReference type="EC" id="2.4.-.-" evidence="2"/>
<dbReference type="InterPro" id="IPR050834">
    <property type="entry name" value="Glycosyltransf_2"/>
</dbReference>
<dbReference type="Pfam" id="PF00535">
    <property type="entry name" value="Glycos_transf_2"/>
    <property type="match status" value="1"/>
</dbReference>
<dbReference type="SUPFAM" id="SSF53448">
    <property type="entry name" value="Nucleotide-diphospho-sugar transferases"/>
    <property type="match status" value="1"/>
</dbReference>
<gene>
    <name evidence="2" type="ORF">VB738_03235</name>
</gene>
<dbReference type="PANTHER" id="PTHR43685">
    <property type="entry name" value="GLYCOSYLTRANSFERASE"/>
    <property type="match status" value="1"/>
</dbReference>
<keyword evidence="3" id="KW-1185">Reference proteome</keyword>
<dbReference type="GO" id="GO:0016757">
    <property type="term" value="F:glycosyltransferase activity"/>
    <property type="evidence" value="ECO:0007669"/>
    <property type="project" value="UniProtKB-KW"/>
</dbReference>
<accession>A0ABU5RR59</accession>
<dbReference type="Gene3D" id="3.90.550.10">
    <property type="entry name" value="Spore Coat Polysaccharide Biosynthesis Protein SpsA, Chain A"/>
    <property type="match status" value="1"/>
</dbReference>
<feature type="domain" description="Glycosyltransferase 2-like" evidence="1">
    <location>
        <begin position="2"/>
        <end position="126"/>
    </location>
</feature>
<dbReference type="PANTHER" id="PTHR43685:SF11">
    <property type="entry name" value="GLYCOSYLTRANSFERASE TAGX-RELATED"/>
    <property type="match status" value="1"/>
</dbReference>
<proteinExistence type="predicted"/>
<reference evidence="2 3" key="1">
    <citation type="submission" date="2023-12" db="EMBL/GenBank/DDBJ databases">
        <title>Baltic Sea Cyanobacteria.</title>
        <authorList>
            <person name="Delbaje E."/>
            <person name="Fewer D.P."/>
            <person name="Shishido T.K."/>
        </authorList>
    </citation>
    <scope>NUCLEOTIDE SEQUENCE [LARGE SCALE GENOMIC DNA]</scope>
    <source>
        <strain evidence="2 3">UHCC 0139</strain>
    </source>
</reference>
<comment type="caution">
    <text evidence="2">The sequence shown here is derived from an EMBL/GenBank/DDBJ whole genome shotgun (WGS) entry which is preliminary data.</text>
</comment>
<keyword evidence="2" id="KW-0808">Transferase</keyword>
<dbReference type="Proteomes" id="UP001304461">
    <property type="component" value="Unassembled WGS sequence"/>
</dbReference>
<dbReference type="InterPro" id="IPR001173">
    <property type="entry name" value="Glyco_trans_2-like"/>
</dbReference>
<evidence type="ECO:0000259" key="1">
    <source>
        <dbReference type="Pfam" id="PF00535"/>
    </source>
</evidence>